<dbReference type="InterPro" id="IPR052534">
    <property type="entry name" value="Extracell_DNA_Util/SecSys_Comp"/>
</dbReference>
<reference evidence="3 4" key="1">
    <citation type="journal article" date="2014" name="BMC Genomics">
        <title>The genome of the intracellular bacterium of the coastal bivalve, Solemya velum: a blueprint for thriving in and out of symbiosis.</title>
        <authorList>
            <person name="Dmytrenko O."/>
            <person name="Russell S.L."/>
            <person name="Loo W.T."/>
            <person name="Fontanez K.M."/>
            <person name="Liao L."/>
            <person name="Roeselers G."/>
            <person name="Sharma R."/>
            <person name="Stewart F.J."/>
            <person name="Newton I.L."/>
            <person name="Woyke T."/>
            <person name="Wu D."/>
            <person name="Lang J.M."/>
            <person name="Eisen J.A."/>
            <person name="Cavanaugh C.M."/>
        </authorList>
    </citation>
    <scope>NUCLEOTIDE SEQUENCE [LARGE SCALE GENOMIC DNA]</scope>
    <source>
        <strain evidence="3 4">WH</strain>
    </source>
</reference>
<evidence type="ECO:0000313" key="3">
    <source>
        <dbReference type="EMBL" id="KHF26640.1"/>
    </source>
</evidence>
<dbReference type="STRING" id="2340.JV46_23570"/>
<name>A0A0B0HC53_SOVGS</name>
<dbReference type="InterPro" id="IPR007813">
    <property type="entry name" value="PilN"/>
</dbReference>
<feature type="coiled-coil region" evidence="1">
    <location>
        <begin position="59"/>
        <end position="96"/>
    </location>
</feature>
<proteinExistence type="predicted"/>
<keyword evidence="4" id="KW-1185">Reference proteome</keyword>
<keyword evidence="2" id="KW-1133">Transmembrane helix</keyword>
<comment type="caution">
    <text evidence="3">The sequence shown here is derived from an EMBL/GenBank/DDBJ whole genome shotgun (WGS) entry which is preliminary data.</text>
</comment>
<keyword evidence="1" id="KW-0175">Coiled coil</keyword>
<dbReference type="Pfam" id="PF05137">
    <property type="entry name" value="PilN"/>
    <property type="match status" value="1"/>
</dbReference>
<dbReference type="PANTHER" id="PTHR40278:SF2">
    <property type="entry name" value="TYPE IV PILUS INNER MEMBRANE COMPONENT PILN"/>
    <property type="match status" value="1"/>
</dbReference>
<gene>
    <name evidence="3" type="primary">pilN</name>
    <name evidence="3" type="ORF">JV46_23570</name>
</gene>
<accession>A0A0B0HC53</accession>
<organism evidence="3 4">
    <name type="scientific">Solemya velum gill symbiont</name>
    <dbReference type="NCBI Taxonomy" id="2340"/>
    <lineage>
        <taxon>Bacteria</taxon>
        <taxon>Pseudomonadati</taxon>
        <taxon>Pseudomonadota</taxon>
        <taxon>Gammaproteobacteria</taxon>
        <taxon>sulfur-oxidizing symbionts</taxon>
    </lineage>
</organism>
<feature type="transmembrane region" description="Helical" evidence="2">
    <location>
        <begin position="33"/>
        <end position="54"/>
    </location>
</feature>
<dbReference type="AlphaFoldDB" id="A0A0B0HC53"/>
<dbReference type="EMBL" id="JRAA01000001">
    <property type="protein sequence ID" value="KHF26640.1"/>
    <property type="molecule type" value="Genomic_DNA"/>
</dbReference>
<evidence type="ECO:0000256" key="1">
    <source>
        <dbReference type="SAM" id="Coils"/>
    </source>
</evidence>
<dbReference type="GO" id="GO:0043683">
    <property type="term" value="P:type IV pilus assembly"/>
    <property type="evidence" value="ECO:0007669"/>
    <property type="project" value="TreeGrafter"/>
</dbReference>
<dbReference type="eggNOG" id="COG3166">
    <property type="taxonomic scope" value="Bacteria"/>
</dbReference>
<evidence type="ECO:0000313" key="4">
    <source>
        <dbReference type="Proteomes" id="UP000030856"/>
    </source>
</evidence>
<dbReference type="GO" id="GO:0043107">
    <property type="term" value="P:type IV pilus-dependent motility"/>
    <property type="evidence" value="ECO:0007669"/>
    <property type="project" value="TreeGrafter"/>
</dbReference>
<protein>
    <submittedName>
        <fullName evidence="3">Tfp pilus assembly protein PilN</fullName>
    </submittedName>
</protein>
<dbReference type="PANTHER" id="PTHR40278">
    <property type="entry name" value="DNA UTILIZATION PROTEIN HOFN"/>
    <property type="match status" value="1"/>
</dbReference>
<keyword evidence="2" id="KW-0472">Membrane</keyword>
<dbReference type="Proteomes" id="UP000030856">
    <property type="component" value="Unassembled WGS sequence"/>
</dbReference>
<evidence type="ECO:0000256" key="2">
    <source>
        <dbReference type="SAM" id="Phobius"/>
    </source>
</evidence>
<sequence>MLAGWQRGGLIDMAKINLLPWREARLSRRKTEFVISMLAGIALTLALMLGWHFLNERIKQIQEERIDRLNAEIAAVDKILAEIKDIDRTRKRLQIKIDVIQKLQRSRPESVHLMDEMVTMMPEGVLLDKISQGGDKIEIEGTAQSNTRVSALMRNISESNWITQPRLHVIENVQAAEGGDNKFRLVFSLKREEGAK</sequence>
<keyword evidence="2" id="KW-0812">Transmembrane</keyword>